<evidence type="ECO:0000256" key="5">
    <source>
        <dbReference type="ARBA" id="ARBA00023136"/>
    </source>
</evidence>
<evidence type="ECO:0000313" key="8">
    <source>
        <dbReference type="EMBL" id="HIZ36917.1"/>
    </source>
</evidence>
<keyword evidence="6 7" id="KW-0066">ATP synthesis</keyword>
<dbReference type="HAMAP" id="MF_01416">
    <property type="entry name" value="ATP_synth_delta_bact"/>
    <property type="match status" value="1"/>
</dbReference>
<dbReference type="PANTHER" id="PTHR11910">
    <property type="entry name" value="ATP SYNTHASE DELTA CHAIN"/>
    <property type="match status" value="1"/>
</dbReference>
<evidence type="ECO:0000256" key="2">
    <source>
        <dbReference type="ARBA" id="ARBA00022448"/>
    </source>
</evidence>
<organism evidence="8 9">
    <name type="scientific">Candidatus Ruania gallistercoris</name>
    <dbReference type="NCBI Taxonomy" id="2838746"/>
    <lineage>
        <taxon>Bacteria</taxon>
        <taxon>Bacillati</taxon>
        <taxon>Actinomycetota</taxon>
        <taxon>Actinomycetes</taxon>
        <taxon>Micrococcales</taxon>
        <taxon>Ruaniaceae</taxon>
        <taxon>Ruania</taxon>
    </lineage>
</organism>
<comment type="caution">
    <text evidence="8">The sequence shown here is derived from an EMBL/GenBank/DDBJ whole genome shotgun (WGS) entry which is preliminary data.</text>
</comment>
<dbReference type="GO" id="GO:0046933">
    <property type="term" value="F:proton-transporting ATP synthase activity, rotational mechanism"/>
    <property type="evidence" value="ECO:0007669"/>
    <property type="project" value="UniProtKB-UniRule"/>
</dbReference>
<comment type="function">
    <text evidence="7">F(1)F(0) ATP synthase produces ATP from ADP in the presence of a proton or sodium gradient. F-type ATPases consist of two structural domains, F(1) containing the extramembraneous catalytic core and F(0) containing the membrane proton channel, linked together by a central stalk and a peripheral stalk. During catalysis, ATP synthesis in the catalytic domain of F(1) is coupled via a rotary mechanism of the central stalk subunits to proton translocation.</text>
</comment>
<evidence type="ECO:0000256" key="6">
    <source>
        <dbReference type="ARBA" id="ARBA00023310"/>
    </source>
</evidence>
<dbReference type="GO" id="GO:0005886">
    <property type="term" value="C:plasma membrane"/>
    <property type="evidence" value="ECO:0007669"/>
    <property type="project" value="UniProtKB-SubCell"/>
</dbReference>
<dbReference type="Proteomes" id="UP000824037">
    <property type="component" value="Unassembled WGS sequence"/>
</dbReference>
<comment type="function">
    <text evidence="7">This protein is part of the stalk that links CF(0) to CF(1). It either transmits conformational changes from CF(0) to CF(1) or is implicated in proton conduction.</text>
</comment>
<dbReference type="AlphaFoldDB" id="A0A9D2EGM3"/>
<proteinExistence type="inferred from homology"/>
<dbReference type="EMBL" id="DXBY01000245">
    <property type="protein sequence ID" value="HIZ36917.1"/>
    <property type="molecule type" value="Genomic_DNA"/>
</dbReference>
<gene>
    <name evidence="7" type="primary">atpH</name>
    <name evidence="8" type="ORF">H9815_14185</name>
</gene>
<evidence type="ECO:0000313" key="9">
    <source>
        <dbReference type="Proteomes" id="UP000824037"/>
    </source>
</evidence>
<evidence type="ECO:0000256" key="1">
    <source>
        <dbReference type="ARBA" id="ARBA00004370"/>
    </source>
</evidence>
<keyword evidence="5 7" id="KW-0472">Membrane</keyword>
<dbReference type="Pfam" id="PF00213">
    <property type="entry name" value="OSCP"/>
    <property type="match status" value="1"/>
</dbReference>
<dbReference type="NCBIfam" id="NF009967">
    <property type="entry name" value="PRK13430.1"/>
    <property type="match status" value="1"/>
</dbReference>
<protein>
    <recommendedName>
        <fullName evidence="7">ATP synthase subunit delta</fullName>
    </recommendedName>
    <alternativeName>
        <fullName evidence="7">ATP synthase F(1) sector subunit delta</fullName>
    </alternativeName>
    <alternativeName>
        <fullName evidence="7">F-type ATPase subunit delta</fullName>
        <shortName evidence="7">F-ATPase subunit delta</shortName>
    </alternativeName>
</protein>
<keyword evidence="4 7" id="KW-0406">Ion transport</keyword>
<keyword evidence="7" id="KW-0139">CF(1)</keyword>
<accession>A0A9D2EGM3</accession>
<name>A0A9D2EGM3_9MICO</name>
<reference evidence="8" key="2">
    <citation type="submission" date="2021-04" db="EMBL/GenBank/DDBJ databases">
        <authorList>
            <person name="Gilroy R."/>
        </authorList>
    </citation>
    <scope>NUCLEOTIDE SEQUENCE</scope>
    <source>
        <strain evidence="8">ChiGjej4B4-7305</strain>
    </source>
</reference>
<evidence type="ECO:0000256" key="3">
    <source>
        <dbReference type="ARBA" id="ARBA00022781"/>
    </source>
</evidence>
<comment type="subcellular location">
    <subcellularLocation>
        <location evidence="7">Cell membrane</location>
        <topology evidence="7">Peripheral membrane protein</topology>
    </subcellularLocation>
    <subcellularLocation>
        <location evidence="1">Membrane</location>
    </subcellularLocation>
</comment>
<evidence type="ECO:0000256" key="4">
    <source>
        <dbReference type="ARBA" id="ARBA00023065"/>
    </source>
</evidence>
<keyword evidence="3 7" id="KW-0375">Hydrogen ion transport</keyword>
<evidence type="ECO:0000256" key="7">
    <source>
        <dbReference type="HAMAP-Rule" id="MF_01416"/>
    </source>
</evidence>
<dbReference type="GO" id="GO:0045259">
    <property type="term" value="C:proton-transporting ATP synthase complex"/>
    <property type="evidence" value="ECO:0007669"/>
    <property type="project" value="UniProtKB-KW"/>
</dbReference>
<sequence>MRASSQSSTADARSSFEAVLRQAGVEAQVLGSDLFAVADVLTGSSGLRRALTDPSREGEDKAAVASAVFGGKVRGEVLDLLDGMARRRWSADDDLREAVELIGTDAVLASAEADGALLDVESQLFTVQRLLADNRELRLALADKDRSAGDRAQLLASLVADKTTAQTQVLLERALTSAHEPSLAAALVRLIEAAAERRQQLVVTVTAARPLSTAQQDRLRGILEGAYGRSAHINVAVDDAVIGGVRIQIGDEVVDATMLSRLEEARRRLAG</sequence>
<dbReference type="InterPro" id="IPR000711">
    <property type="entry name" value="ATPase_OSCP/dsu"/>
</dbReference>
<keyword evidence="7" id="KW-1003">Cell membrane</keyword>
<comment type="similarity">
    <text evidence="7">Belongs to the ATPase delta chain family.</text>
</comment>
<keyword evidence="2 7" id="KW-0813">Transport</keyword>
<reference evidence="8" key="1">
    <citation type="journal article" date="2021" name="PeerJ">
        <title>Extensive microbial diversity within the chicken gut microbiome revealed by metagenomics and culture.</title>
        <authorList>
            <person name="Gilroy R."/>
            <person name="Ravi A."/>
            <person name="Getino M."/>
            <person name="Pursley I."/>
            <person name="Horton D.L."/>
            <person name="Alikhan N.F."/>
            <person name="Baker D."/>
            <person name="Gharbi K."/>
            <person name="Hall N."/>
            <person name="Watson M."/>
            <person name="Adriaenssens E.M."/>
            <person name="Foster-Nyarko E."/>
            <person name="Jarju S."/>
            <person name="Secka A."/>
            <person name="Antonio M."/>
            <person name="Oren A."/>
            <person name="Chaudhuri R.R."/>
            <person name="La Ragione R."/>
            <person name="Hildebrand F."/>
            <person name="Pallen M.J."/>
        </authorList>
    </citation>
    <scope>NUCLEOTIDE SEQUENCE</scope>
    <source>
        <strain evidence="8">ChiGjej4B4-7305</strain>
    </source>
</reference>